<evidence type="ECO:0000256" key="5">
    <source>
        <dbReference type="ARBA" id="ARBA00022679"/>
    </source>
</evidence>
<feature type="domain" description="Protein kinase" evidence="32">
    <location>
        <begin position="587"/>
        <end position="900"/>
    </location>
</feature>
<dbReference type="GO" id="GO:0043235">
    <property type="term" value="C:receptor complex"/>
    <property type="evidence" value="ECO:0007669"/>
    <property type="project" value="TreeGrafter"/>
</dbReference>
<dbReference type="GO" id="GO:0019955">
    <property type="term" value="F:cytokine binding"/>
    <property type="evidence" value="ECO:0007669"/>
    <property type="project" value="InterPro"/>
</dbReference>
<dbReference type="Gene3D" id="2.60.40.10">
    <property type="entry name" value="Immunoglobulins"/>
    <property type="match status" value="5"/>
</dbReference>
<evidence type="ECO:0000256" key="16">
    <source>
        <dbReference type="ARBA" id="ARBA00023157"/>
    </source>
</evidence>
<dbReference type="InterPro" id="IPR013783">
    <property type="entry name" value="Ig-like_fold"/>
</dbReference>
<evidence type="ECO:0000256" key="7">
    <source>
        <dbReference type="ARBA" id="ARBA00022729"/>
    </source>
</evidence>
<dbReference type="PANTHER" id="PTHR24416:SF47">
    <property type="entry name" value="MACROPHAGE COLONY-STIMULATING FACTOR 1 RECEPTOR"/>
    <property type="match status" value="1"/>
</dbReference>
<evidence type="ECO:0000259" key="32">
    <source>
        <dbReference type="PROSITE" id="PS50011"/>
    </source>
</evidence>
<feature type="binding site" evidence="23">
    <location>
        <position position="566"/>
    </location>
    <ligand>
        <name>Mg(2+)</name>
        <dbReference type="ChEBI" id="CHEBI:18420"/>
    </ligand>
</feature>
<dbReference type="SUPFAM" id="SSF56112">
    <property type="entry name" value="Protein kinase-like (PK-like)"/>
    <property type="match status" value="1"/>
</dbReference>
<dbReference type="SMART" id="SM00219">
    <property type="entry name" value="TyrKc"/>
    <property type="match status" value="1"/>
</dbReference>
<dbReference type="InterPro" id="IPR020635">
    <property type="entry name" value="Tyr_kinase_cat_dom"/>
</dbReference>
<feature type="domain" description="Ig-like" evidence="33">
    <location>
        <begin position="113"/>
        <end position="198"/>
    </location>
</feature>
<feature type="binding site" evidence="23">
    <location>
        <position position="785"/>
    </location>
    <ligand>
        <name>Mg(2+)</name>
        <dbReference type="ChEBI" id="CHEBI:18420"/>
    </ligand>
</feature>
<keyword evidence="5" id="KW-0808">Transferase</keyword>
<evidence type="ECO:0000256" key="31">
    <source>
        <dbReference type="SAM" id="SignalP"/>
    </source>
</evidence>
<feature type="binding site" evidence="22">
    <location>
        <begin position="669"/>
        <end position="675"/>
    </location>
    <ligand>
        <name>ATP</name>
        <dbReference type="ChEBI" id="CHEBI:30616"/>
    </ligand>
</feature>
<dbReference type="GO" id="GO:0050793">
    <property type="term" value="P:regulation of developmental process"/>
    <property type="evidence" value="ECO:0007669"/>
    <property type="project" value="UniProtKB-ARBA"/>
</dbReference>
<evidence type="ECO:0000256" key="15">
    <source>
        <dbReference type="ARBA" id="ARBA00023137"/>
    </source>
</evidence>
<keyword evidence="9 22" id="KW-0547">Nucleotide-binding</keyword>
<evidence type="ECO:0000256" key="28">
    <source>
        <dbReference type="RuleBase" id="RU000311"/>
    </source>
</evidence>
<keyword evidence="3" id="KW-1003">Cell membrane</keyword>
<dbReference type="GO" id="GO:1990682">
    <property type="term" value="C:CSF1-CSF1R complex"/>
    <property type="evidence" value="ECO:0007669"/>
    <property type="project" value="TreeGrafter"/>
</dbReference>
<dbReference type="PROSITE" id="PS50011">
    <property type="entry name" value="PROTEIN_KINASE_DOM"/>
    <property type="match status" value="1"/>
</dbReference>
<dbReference type="PIRSF" id="PIRSF000615">
    <property type="entry name" value="TyrPK_CSF1-R"/>
    <property type="match status" value="1"/>
</dbReference>
<dbReference type="GO" id="GO:0030335">
    <property type="term" value="P:positive regulation of cell migration"/>
    <property type="evidence" value="ECO:0007669"/>
    <property type="project" value="TreeGrafter"/>
</dbReference>
<dbReference type="InterPro" id="IPR017441">
    <property type="entry name" value="Protein_kinase_ATP_BS"/>
</dbReference>
<keyword evidence="23" id="KW-0479">Metal-binding</keyword>
<evidence type="ECO:0000259" key="33">
    <source>
        <dbReference type="PROSITE" id="PS50835"/>
    </source>
</evidence>
<evidence type="ECO:0000256" key="11">
    <source>
        <dbReference type="ARBA" id="ARBA00022840"/>
    </source>
</evidence>
<feature type="disulfide bond" evidence="26">
    <location>
        <begin position="234"/>
        <end position="289"/>
    </location>
</feature>
<dbReference type="InterPro" id="IPR001824">
    <property type="entry name" value="Tyr_kinase_rcpt_3_CS"/>
</dbReference>
<dbReference type="FunFam" id="3.30.200.20:FF:000025">
    <property type="entry name" value="Platelet-derived growth factor receptor alpha"/>
    <property type="match status" value="1"/>
</dbReference>
<dbReference type="PROSITE" id="PS50835">
    <property type="entry name" value="IG_LIKE"/>
    <property type="match status" value="3"/>
</dbReference>
<evidence type="ECO:0000256" key="8">
    <source>
        <dbReference type="ARBA" id="ARBA00022737"/>
    </source>
</evidence>
<dbReference type="AlphaFoldDB" id="A0A8C2AAT5"/>
<comment type="subcellular location">
    <subcellularLocation>
        <location evidence="1">Cell membrane</location>
        <topology evidence="1">Single-pass type I membrane protein</topology>
    </subcellularLocation>
    <subcellularLocation>
        <location evidence="28">Membrane</location>
        <topology evidence="28">Single-pass type I membrane protein</topology>
    </subcellularLocation>
</comment>
<evidence type="ECO:0000256" key="20">
    <source>
        <dbReference type="ARBA" id="ARBA00051243"/>
    </source>
</evidence>
<feature type="domain" description="Ig-like" evidence="33">
    <location>
        <begin position="213"/>
        <end position="305"/>
    </location>
</feature>
<dbReference type="InterPro" id="IPR011009">
    <property type="entry name" value="Kinase-like_dom_sf"/>
</dbReference>
<keyword evidence="10" id="KW-0418">Kinase</keyword>
<feature type="disulfide bond" evidence="26">
    <location>
        <begin position="138"/>
        <end position="187"/>
    </location>
</feature>
<evidence type="ECO:0000256" key="24">
    <source>
        <dbReference type="PIRSR" id="PIRSR000615-4"/>
    </source>
</evidence>
<evidence type="ECO:0000256" key="14">
    <source>
        <dbReference type="ARBA" id="ARBA00023136"/>
    </source>
</evidence>
<evidence type="ECO:0000256" key="3">
    <source>
        <dbReference type="ARBA" id="ARBA00022475"/>
    </source>
</evidence>
<keyword evidence="18" id="KW-0325">Glycoprotein</keyword>
<evidence type="ECO:0000256" key="21">
    <source>
        <dbReference type="PIRSR" id="PIRSR000615-1"/>
    </source>
</evidence>
<dbReference type="InterPro" id="IPR050122">
    <property type="entry name" value="RTK"/>
</dbReference>
<dbReference type="InterPro" id="IPR000719">
    <property type="entry name" value="Prot_kinase_dom"/>
</dbReference>
<evidence type="ECO:0000256" key="19">
    <source>
        <dbReference type="ARBA" id="ARBA00023319"/>
    </source>
</evidence>
<dbReference type="Pfam" id="PF07714">
    <property type="entry name" value="PK_Tyr_Ser-Thr"/>
    <property type="match status" value="1"/>
</dbReference>
<keyword evidence="16 26" id="KW-1015">Disulfide bond</keyword>
<dbReference type="InterPro" id="IPR036179">
    <property type="entry name" value="Ig-like_dom_sf"/>
</dbReference>
<dbReference type="Gene3D" id="3.30.200.20">
    <property type="entry name" value="Phosphorylase Kinase, domain 1"/>
    <property type="match status" value="1"/>
</dbReference>
<dbReference type="GO" id="GO:0019838">
    <property type="term" value="F:growth factor binding"/>
    <property type="evidence" value="ECO:0007669"/>
    <property type="project" value="TreeGrafter"/>
</dbReference>
<evidence type="ECO:0000256" key="1">
    <source>
        <dbReference type="ARBA" id="ARBA00004251"/>
    </source>
</evidence>
<dbReference type="GO" id="GO:0048513">
    <property type="term" value="P:animal organ development"/>
    <property type="evidence" value="ECO:0007669"/>
    <property type="project" value="UniProtKB-ARBA"/>
</dbReference>
<evidence type="ECO:0000256" key="6">
    <source>
        <dbReference type="ARBA" id="ARBA00022692"/>
    </source>
</evidence>
<dbReference type="GO" id="GO:0030316">
    <property type="term" value="P:osteoclast differentiation"/>
    <property type="evidence" value="ECO:0007669"/>
    <property type="project" value="TreeGrafter"/>
</dbReference>
<evidence type="ECO:0000256" key="26">
    <source>
        <dbReference type="PIRSR" id="PIRSR500947-52"/>
    </source>
</evidence>
<dbReference type="PRINTS" id="PR01832">
    <property type="entry name" value="VEGFRECEPTOR"/>
</dbReference>
<dbReference type="PROSITE" id="PS00240">
    <property type="entry name" value="RECEPTOR_TYR_KIN_III"/>
    <property type="match status" value="1"/>
</dbReference>
<keyword evidence="13 30" id="KW-1133">Transmembrane helix</keyword>
<dbReference type="GO" id="GO:0005524">
    <property type="term" value="F:ATP binding"/>
    <property type="evidence" value="ECO:0007669"/>
    <property type="project" value="UniProtKB-UniRule"/>
</dbReference>
<feature type="transmembrane region" description="Helical" evidence="30">
    <location>
        <begin position="519"/>
        <end position="543"/>
    </location>
</feature>
<feature type="disulfide bond" evidence="26">
    <location>
        <begin position="48"/>
        <end position="92"/>
    </location>
</feature>
<dbReference type="InterPro" id="IPR001245">
    <property type="entry name" value="Ser-Thr/Tyr_kinase_cat_dom"/>
</dbReference>
<dbReference type="InterPro" id="IPR003599">
    <property type="entry name" value="Ig_sub"/>
</dbReference>
<keyword evidence="14 30" id="KW-0472">Membrane</keyword>
<comment type="similarity">
    <text evidence="28">Belongs to the protein kinase superfamily. Tyr protein kinase family. CSF-1/PDGF receptor subfamily.</text>
</comment>
<evidence type="ECO:0000256" key="27">
    <source>
        <dbReference type="PROSITE-ProRule" id="PRU10141"/>
    </source>
</evidence>
<feature type="compositionally biased region" description="Acidic residues" evidence="29">
    <location>
        <begin position="934"/>
        <end position="947"/>
    </location>
</feature>
<keyword evidence="15" id="KW-0829">Tyrosine-protein kinase</keyword>
<feature type="site" description="Important for interaction with phosphotyrosine-binding proteins" evidence="24">
    <location>
        <position position="910"/>
    </location>
</feature>
<feature type="disulfide bond" evidence="26">
    <location>
        <begin position="432"/>
        <end position="498"/>
    </location>
</feature>
<dbReference type="PANTHER" id="PTHR24416">
    <property type="entry name" value="TYROSINE-PROTEIN KINASE RECEPTOR"/>
    <property type="match status" value="1"/>
</dbReference>
<evidence type="ECO:0000256" key="4">
    <source>
        <dbReference type="ARBA" id="ARBA00022553"/>
    </source>
</evidence>
<keyword evidence="4" id="KW-0597">Phosphoprotein</keyword>
<keyword evidence="12" id="KW-0832">Ubl conjugation</keyword>
<feature type="chain" id="PRO_5034153543" description="receptor protein-tyrosine kinase" evidence="31">
    <location>
        <begin position="21"/>
        <end position="958"/>
    </location>
</feature>
<reference evidence="34" key="1">
    <citation type="submission" date="2025-08" db="UniProtKB">
        <authorList>
            <consortium name="Ensembl"/>
        </authorList>
    </citation>
    <scope>IDENTIFICATION</scope>
</reference>
<feature type="domain" description="Ig-like" evidence="33">
    <location>
        <begin position="316"/>
        <end position="409"/>
    </location>
</feature>
<comment type="catalytic activity">
    <reaction evidence="20">
        <text>L-tyrosyl-[protein] + ATP = O-phospho-L-tyrosyl-[protein] + ADP + H(+)</text>
        <dbReference type="Rhea" id="RHEA:10596"/>
        <dbReference type="Rhea" id="RHEA-COMP:10136"/>
        <dbReference type="Rhea" id="RHEA-COMP:20101"/>
        <dbReference type="ChEBI" id="CHEBI:15378"/>
        <dbReference type="ChEBI" id="CHEBI:30616"/>
        <dbReference type="ChEBI" id="CHEBI:46858"/>
        <dbReference type="ChEBI" id="CHEBI:61978"/>
        <dbReference type="ChEBI" id="CHEBI:456216"/>
        <dbReference type="EC" id="2.7.10.1"/>
    </reaction>
</comment>
<evidence type="ECO:0000256" key="30">
    <source>
        <dbReference type="SAM" id="Phobius"/>
    </source>
</evidence>
<dbReference type="InterPro" id="IPR030658">
    <property type="entry name" value="CSF-1_receptor"/>
</dbReference>
<keyword evidence="8" id="KW-0677">Repeat</keyword>
<dbReference type="GO" id="GO:0007169">
    <property type="term" value="P:cell surface receptor protein tyrosine kinase signaling pathway"/>
    <property type="evidence" value="ECO:0007669"/>
    <property type="project" value="InterPro"/>
</dbReference>
<dbReference type="EC" id="2.7.10.1" evidence="2"/>
<evidence type="ECO:0000256" key="13">
    <source>
        <dbReference type="ARBA" id="ARBA00022989"/>
    </source>
</evidence>
<dbReference type="InterPro" id="IPR007110">
    <property type="entry name" value="Ig-like_dom"/>
</dbReference>
<feature type="binding site" evidence="23">
    <location>
        <position position="798"/>
    </location>
    <ligand>
        <name>Mg(2+)</name>
        <dbReference type="ChEBI" id="CHEBI:18420"/>
    </ligand>
</feature>
<feature type="binding site" evidence="22">
    <location>
        <begin position="594"/>
        <end position="601"/>
    </location>
    <ligand>
        <name>ATP</name>
        <dbReference type="ChEBI" id="CHEBI:30616"/>
    </ligand>
</feature>
<sequence>LPTLLILIGLLDCGLVPSWSEPRIRLNSGAPVGTDVILDSGSPLHLICEGDGPVTWVPRLARHKRFISKEIRNVRSFHVDKATADFTGTYKCIYMNRNDSNESSSVHVFVRDPQILFISPSTSVRYVRKEGEDLTLPCLLTDPDATDFTFRMDNGSAVPYGMNVTFDPRKGVLIRNVQPGYNADYICRARIKGVEKVSKIFSINIIPRLHFPPYVFLKRSEYVKLVGEKFQISCTTNNPNFYYNITWTHSSRKLPRAEEKSMMQGDRLAIESILTIPAVQLSDSGNITCTGQNEAGANSSTTHLLVVDEPYIRLIPKLSSELTHRGLSIEVNEGNDVDLRVLIEAYPPLISHQWETPTSHNASITFSQSVLNNGIIRYEALLFLKRLNFQETGRYTLHVKSSIKNASITFDIKMYTKPVATVRWENVTTLSCRSYGYPAPSILWYQCTGIRTTCPENSTGLQPIQTQTLALQKNPYGSVGVESVLTVGPSNQRMTVVCVAFNLVGQGRDTFAMDVSDQLFTSAMCGATVAIVVLALLLIFMIYKYRQKPRYEIRWKIIEATNGNDYTFIDPTKLPYNEKWEFPRDKLKLGKTLGAGAFGKVVEATAYGLGKEDNVTRVAVKMLKASAHPDEREALMSELKILSHLGQHKNIVNLLGACTHGGPVLVITEYCCHGDLLNFLRNKAENFLNFVMMIPTPVTDYKNVDTERMFFRSDSGISSTCSGHYLDMRPASSRPTNSAQSESQTADGSWPLDMDDLLRFSYQVAQGLDFLTAKNCIHRDVAARNVLLTNSRVAKICDFGLARDIMNDSNYVVKGNARLPVKWMAPESIFDCVYTVQSDVWSYGILLWEIFSLGETETLILAYIVAHVVSRYTIMKMCWNLDAAERPTFSKISQLIERMLGDTANPQTQYQNVQSNAQGDEQLESCDPVKHEDESFETSCDQEEDDQPLMKPNTYQFC</sequence>
<evidence type="ECO:0000313" key="34">
    <source>
        <dbReference type="Ensembl" id="ENSCCRP00015101980.1"/>
    </source>
</evidence>
<keyword evidence="7 31" id="KW-0732">Signal</keyword>
<dbReference type="Proteomes" id="UP000694700">
    <property type="component" value="Unplaced"/>
</dbReference>
<keyword evidence="6 28" id="KW-0812">Transmembrane</keyword>
<feature type="region of interest" description="Disordered" evidence="29">
    <location>
        <begin position="913"/>
        <end position="958"/>
    </location>
</feature>
<evidence type="ECO:0000256" key="10">
    <source>
        <dbReference type="ARBA" id="ARBA00022777"/>
    </source>
</evidence>
<dbReference type="SMART" id="SM00409">
    <property type="entry name" value="IG"/>
    <property type="match status" value="4"/>
</dbReference>
<feature type="active site" description="Proton acceptor" evidence="21">
    <location>
        <position position="780"/>
    </location>
</feature>
<evidence type="ECO:0000256" key="12">
    <source>
        <dbReference type="ARBA" id="ARBA00022843"/>
    </source>
</evidence>
<keyword evidence="23" id="KW-0460">Magnesium</keyword>
<dbReference type="FunFam" id="2.60.40.10:FF:001029">
    <property type="entry name" value="Macrophage colony-stimulating factor 1 receptor"/>
    <property type="match status" value="1"/>
</dbReference>
<dbReference type="Gene3D" id="1.10.510.10">
    <property type="entry name" value="Transferase(Phosphotransferase) domain 1"/>
    <property type="match status" value="1"/>
</dbReference>
<organism evidence="34 35">
    <name type="scientific">Cyprinus carpio</name>
    <name type="common">Common carp</name>
    <dbReference type="NCBI Taxonomy" id="7962"/>
    <lineage>
        <taxon>Eukaryota</taxon>
        <taxon>Metazoa</taxon>
        <taxon>Chordata</taxon>
        <taxon>Craniata</taxon>
        <taxon>Vertebrata</taxon>
        <taxon>Euteleostomi</taxon>
        <taxon>Actinopterygii</taxon>
        <taxon>Neopterygii</taxon>
        <taxon>Teleostei</taxon>
        <taxon>Ostariophysi</taxon>
        <taxon>Cypriniformes</taxon>
        <taxon>Cyprinidae</taxon>
        <taxon>Cyprininae</taxon>
        <taxon>Cyprinus</taxon>
    </lineage>
</organism>
<evidence type="ECO:0000256" key="22">
    <source>
        <dbReference type="PIRSR" id="PIRSR000615-2"/>
    </source>
</evidence>
<dbReference type="FunFam" id="2.60.40.10:FF:002322">
    <property type="entry name" value="macrophage colony-stimulating factor 1 receptor"/>
    <property type="match status" value="1"/>
</dbReference>
<dbReference type="PROSITE" id="PS00109">
    <property type="entry name" value="PROTEIN_KINASE_TYR"/>
    <property type="match status" value="1"/>
</dbReference>
<feature type="signal peptide" evidence="31">
    <location>
        <begin position="1"/>
        <end position="20"/>
    </location>
</feature>
<dbReference type="GO" id="GO:0005011">
    <property type="term" value="F:macrophage colony-stimulating factor receptor activity"/>
    <property type="evidence" value="ECO:0007669"/>
    <property type="project" value="TreeGrafter"/>
</dbReference>
<dbReference type="GO" id="GO:0005886">
    <property type="term" value="C:plasma membrane"/>
    <property type="evidence" value="ECO:0007669"/>
    <property type="project" value="UniProtKB-SubCell"/>
</dbReference>
<keyword evidence="17 28" id="KW-0675">Receptor</keyword>
<dbReference type="InterPro" id="IPR003598">
    <property type="entry name" value="Ig_sub2"/>
</dbReference>
<dbReference type="SMART" id="SM00408">
    <property type="entry name" value="IGc2"/>
    <property type="match status" value="2"/>
</dbReference>
<dbReference type="GO" id="GO:0001667">
    <property type="term" value="P:ameboidal-type cell migration"/>
    <property type="evidence" value="ECO:0007669"/>
    <property type="project" value="UniProtKB-ARBA"/>
</dbReference>
<feature type="binding site" evidence="22 27">
    <location>
        <position position="621"/>
    </location>
    <ligand>
        <name>ATP</name>
        <dbReference type="ChEBI" id="CHEBI:30616"/>
    </ligand>
</feature>
<evidence type="ECO:0000313" key="35">
    <source>
        <dbReference type="Proteomes" id="UP000694700"/>
    </source>
</evidence>
<evidence type="ECO:0000256" key="2">
    <source>
        <dbReference type="ARBA" id="ARBA00011902"/>
    </source>
</evidence>
<name>A0A8C2AAT5_CYPCA</name>
<feature type="binding site" evidence="22">
    <location>
        <position position="784"/>
    </location>
    <ligand>
        <name>ATP</name>
        <dbReference type="ChEBI" id="CHEBI:30616"/>
    </ligand>
</feature>
<evidence type="ECO:0000256" key="25">
    <source>
        <dbReference type="PIRSR" id="PIRSR500947-51"/>
    </source>
</evidence>
<accession>A0A8C2AAT5</accession>
<dbReference type="PROSITE" id="PS00107">
    <property type="entry name" value="PROTEIN_KINASE_ATP"/>
    <property type="match status" value="1"/>
</dbReference>
<dbReference type="Ensembl" id="ENSCCRT00015105284.1">
    <property type="protein sequence ID" value="ENSCCRP00015101980.1"/>
    <property type="gene ID" value="ENSCCRG00015040732.1"/>
</dbReference>
<proteinExistence type="inferred from homology"/>
<protein>
    <recommendedName>
        <fullName evidence="2">receptor protein-tyrosine kinase</fullName>
        <ecNumber evidence="2">2.7.10.1</ecNumber>
    </recommendedName>
</protein>
<dbReference type="Pfam" id="PF13927">
    <property type="entry name" value="Ig_3"/>
    <property type="match status" value="1"/>
</dbReference>
<dbReference type="Pfam" id="PF25305">
    <property type="entry name" value="Ig_PDGFR_d4"/>
    <property type="match status" value="1"/>
</dbReference>
<feature type="binding site" evidence="25">
    <location>
        <begin position="593"/>
        <end position="601"/>
    </location>
    <ligand>
        <name>ATP</name>
        <dbReference type="ChEBI" id="CHEBI:30616"/>
    </ligand>
</feature>
<dbReference type="SUPFAM" id="SSF48726">
    <property type="entry name" value="Immunoglobulin"/>
    <property type="match status" value="5"/>
</dbReference>
<dbReference type="GO" id="GO:0046872">
    <property type="term" value="F:metal ion binding"/>
    <property type="evidence" value="ECO:0007669"/>
    <property type="project" value="UniProtKB-KW"/>
</dbReference>
<dbReference type="PIRSF" id="PIRSF500947">
    <property type="entry name" value="CSF-1_receptor"/>
    <property type="match status" value="1"/>
</dbReference>
<keyword evidence="19 28" id="KW-0393">Immunoglobulin domain</keyword>
<evidence type="ECO:0000256" key="18">
    <source>
        <dbReference type="ARBA" id="ARBA00023180"/>
    </source>
</evidence>
<evidence type="ECO:0000256" key="29">
    <source>
        <dbReference type="SAM" id="MobiDB-lite"/>
    </source>
</evidence>
<dbReference type="GO" id="GO:0043408">
    <property type="term" value="P:regulation of MAPK cascade"/>
    <property type="evidence" value="ECO:0007669"/>
    <property type="project" value="TreeGrafter"/>
</dbReference>
<dbReference type="InterPro" id="IPR008266">
    <property type="entry name" value="Tyr_kinase_AS"/>
</dbReference>
<keyword evidence="11 22" id="KW-0067">ATP-binding</keyword>
<dbReference type="GO" id="GO:0002682">
    <property type="term" value="P:regulation of immune system process"/>
    <property type="evidence" value="ECO:0007669"/>
    <property type="project" value="UniProtKB-ARBA"/>
</dbReference>
<evidence type="ECO:0000256" key="23">
    <source>
        <dbReference type="PIRSR" id="PIRSR000615-3"/>
    </source>
</evidence>
<evidence type="ECO:0000256" key="9">
    <source>
        <dbReference type="ARBA" id="ARBA00022741"/>
    </source>
</evidence>
<evidence type="ECO:0000256" key="17">
    <source>
        <dbReference type="ARBA" id="ARBA00023170"/>
    </source>
</evidence>